<evidence type="ECO:0000313" key="2">
    <source>
        <dbReference type="EMBL" id="RCK50359.1"/>
    </source>
</evidence>
<keyword evidence="1" id="KW-0472">Membrane</keyword>
<dbReference type="EMBL" id="JPWH01000008">
    <property type="protein sequence ID" value="RCK50359.1"/>
    <property type="molecule type" value="Genomic_DNA"/>
</dbReference>
<dbReference type="Proteomes" id="UP000252517">
    <property type="component" value="Unassembled WGS sequence"/>
</dbReference>
<evidence type="ECO:0000313" key="3">
    <source>
        <dbReference type="Proteomes" id="UP000252517"/>
    </source>
</evidence>
<evidence type="ECO:0000256" key="1">
    <source>
        <dbReference type="SAM" id="Phobius"/>
    </source>
</evidence>
<organism evidence="2 3">
    <name type="scientific">Thalassospira profundimaris</name>
    <dbReference type="NCBI Taxonomy" id="502049"/>
    <lineage>
        <taxon>Bacteria</taxon>
        <taxon>Pseudomonadati</taxon>
        <taxon>Pseudomonadota</taxon>
        <taxon>Alphaproteobacteria</taxon>
        <taxon>Rhodospirillales</taxon>
        <taxon>Thalassospiraceae</taxon>
        <taxon>Thalassospira</taxon>
    </lineage>
</organism>
<proteinExistence type="predicted"/>
<protein>
    <recommendedName>
        <fullName evidence="4">Cytochrome c family protein</fullName>
    </recommendedName>
</protein>
<dbReference type="OrthoDB" id="280897at2"/>
<dbReference type="AlphaFoldDB" id="A0A367XA77"/>
<name>A0A367XA77_9PROT</name>
<dbReference type="RefSeq" id="WP_114088575.1">
    <property type="nucleotide sequence ID" value="NZ_JPWH01000008.1"/>
</dbReference>
<reference evidence="2 3" key="1">
    <citation type="submission" date="2014-07" db="EMBL/GenBank/DDBJ databases">
        <title>Draft genome sequence of Thalassospira profundimaris S25-3-2.</title>
        <authorList>
            <person name="Lai Q."/>
            <person name="Shao Z."/>
        </authorList>
    </citation>
    <scope>NUCLEOTIDE SEQUENCE [LARGE SCALE GENOMIC DNA]</scope>
    <source>
        <strain evidence="2 3">S25-3-2</strain>
    </source>
</reference>
<accession>A0A367XA77</accession>
<gene>
    <name evidence="2" type="ORF">TH25_12280</name>
</gene>
<evidence type="ECO:0008006" key="4">
    <source>
        <dbReference type="Google" id="ProtNLM"/>
    </source>
</evidence>
<comment type="caution">
    <text evidence="2">The sequence shown here is derived from an EMBL/GenBank/DDBJ whole genome shotgun (WGS) entry which is preliminary data.</text>
</comment>
<keyword evidence="1" id="KW-1133">Transmembrane helix</keyword>
<keyword evidence="1" id="KW-0812">Transmembrane</keyword>
<feature type="transmembrane region" description="Helical" evidence="1">
    <location>
        <begin position="7"/>
        <end position="27"/>
    </location>
</feature>
<sequence length="534" mass="58362">MLKHRIGITVLLAGTLVLIVYALLWVIDVPRSNAQEMPATEIAQSNDTCLNSLSFDPTSGGFLTSDTLMLPTQEGNNCYAWQMFIAMNWPTDPGWPATPDLAGEPDRNIDVSAWGVPQDATKPMATVPVWGSYKAAQAIFLPNAAKPTGWGVDLPAPSGCQSNAKLSGYATGSTKYLTAVSKSAINPAHRFHLSTGTLDTQSNEIMEATGGWLTDQDGNLVFFERRVGKAEFDYIVSNSLYDAADQLRVATNADQKNPAGLSLPVGGYLRRPPSEPQNQAELGAFELKAAWRILTKHPEQYQRYLTTVAWLKRPDTGECTQEVIGLVGLHIIHKTDTFPDFIWATFEQVDNVPDDQAAKPPYGYSFNNPDCTGNDCTPNQPRIDCNKDTGCKDLFPRNQPVQVTRVQQTTSALTSLNTDIQNKISRETGGKSVFQYYKLVNVLWDGSPNGAPDPEPGANAKVPLRYGTFESQDSLKVANTTMETYIQNQSCNFCHMNATIAGSTTLASDFSFLFQDAGSAKNPSLVKVVRDVKP</sequence>